<reference evidence="1" key="2">
    <citation type="journal article" date="2021" name="PeerJ">
        <title>Extensive microbial diversity within the chicken gut microbiome revealed by metagenomics and culture.</title>
        <authorList>
            <person name="Gilroy R."/>
            <person name="Ravi A."/>
            <person name="Getino M."/>
            <person name="Pursley I."/>
            <person name="Horton D.L."/>
            <person name="Alikhan N.F."/>
            <person name="Baker D."/>
            <person name="Gharbi K."/>
            <person name="Hall N."/>
            <person name="Watson M."/>
            <person name="Adriaenssens E.M."/>
            <person name="Foster-Nyarko E."/>
            <person name="Jarju S."/>
            <person name="Secka A."/>
            <person name="Antonio M."/>
            <person name="Oren A."/>
            <person name="Chaudhuri R.R."/>
            <person name="La Ragione R."/>
            <person name="Hildebrand F."/>
            <person name="Pallen M.J."/>
        </authorList>
    </citation>
    <scope>NUCLEOTIDE SEQUENCE</scope>
    <source>
        <strain evidence="1">ChiHjej9B8-7071</strain>
    </source>
</reference>
<reference evidence="1" key="1">
    <citation type="submission" date="2020-10" db="EMBL/GenBank/DDBJ databases">
        <authorList>
            <person name="Gilroy R."/>
        </authorList>
    </citation>
    <scope>NUCLEOTIDE SEQUENCE</scope>
    <source>
        <strain evidence="1">ChiHjej9B8-7071</strain>
    </source>
</reference>
<dbReference type="Proteomes" id="UP000824258">
    <property type="component" value="Unassembled WGS sequence"/>
</dbReference>
<evidence type="ECO:0000313" key="2">
    <source>
        <dbReference type="Proteomes" id="UP000824258"/>
    </source>
</evidence>
<organism evidence="1 2">
    <name type="scientific">Candidatus Avoscillospira stercoripullorum</name>
    <dbReference type="NCBI Taxonomy" id="2840709"/>
    <lineage>
        <taxon>Bacteria</taxon>
        <taxon>Bacillati</taxon>
        <taxon>Bacillota</taxon>
        <taxon>Clostridia</taxon>
        <taxon>Eubacteriales</taxon>
        <taxon>Oscillospiraceae</taxon>
        <taxon>Oscillospiraceae incertae sedis</taxon>
        <taxon>Candidatus Avoscillospira</taxon>
    </lineage>
</organism>
<dbReference type="Gene3D" id="2.60.320.10">
    <property type="entry name" value="N-utilization substance G protein NusG, insert domain"/>
    <property type="match status" value="1"/>
</dbReference>
<dbReference type="EMBL" id="DVGD01000066">
    <property type="protein sequence ID" value="HIR09211.1"/>
    <property type="molecule type" value="Genomic_DNA"/>
</dbReference>
<name>A0A9D1A6I6_9FIRM</name>
<gene>
    <name evidence="1" type="ORF">IAA70_02275</name>
</gene>
<evidence type="ECO:0000313" key="1">
    <source>
        <dbReference type="EMBL" id="HIR09211.1"/>
    </source>
</evidence>
<proteinExistence type="predicted"/>
<dbReference type="Pfam" id="PF07009">
    <property type="entry name" value="NusG_II"/>
    <property type="match status" value="1"/>
</dbReference>
<comment type="caution">
    <text evidence="1">The sequence shown here is derived from an EMBL/GenBank/DDBJ whole genome shotgun (WGS) entry which is preliminary data.</text>
</comment>
<dbReference type="AlphaFoldDB" id="A0A9D1A6I6"/>
<accession>A0A9D1A6I6</accession>
<dbReference type="InterPro" id="IPR038690">
    <property type="entry name" value="NusG_2_sf"/>
</dbReference>
<feature type="non-terminal residue" evidence="1">
    <location>
        <position position="91"/>
    </location>
</feature>
<protein>
    <submittedName>
        <fullName evidence="1">NusG domain II-containing protein</fullName>
    </submittedName>
</protein>
<sequence>MNTRRALWILGIIVLLCLSALAAKKLMPSGKTVLISQDGEVLYTIDLSKVQEPYSITIPWEDGCNMITITPETVYVSQADCDNQVCVHHGA</sequence>